<dbReference type="AlphaFoldDB" id="A0A916JDS0"/>
<protein>
    <submittedName>
        <fullName evidence="1">Uncharacterized protein</fullName>
    </submittedName>
</protein>
<comment type="caution">
    <text evidence="1">The sequence shown here is derived from an EMBL/GenBank/DDBJ whole genome shotgun (WGS) entry which is preliminary data.</text>
</comment>
<dbReference type="EMBL" id="CAJRAF010000002">
    <property type="protein sequence ID" value="CAG4999587.1"/>
    <property type="molecule type" value="Genomic_DNA"/>
</dbReference>
<organism evidence="1 2">
    <name type="scientific">Dyadobacter helix</name>
    <dbReference type="NCBI Taxonomy" id="2822344"/>
    <lineage>
        <taxon>Bacteria</taxon>
        <taxon>Pseudomonadati</taxon>
        <taxon>Bacteroidota</taxon>
        <taxon>Cytophagia</taxon>
        <taxon>Cytophagales</taxon>
        <taxon>Spirosomataceae</taxon>
        <taxon>Dyadobacter</taxon>
    </lineage>
</organism>
<sequence>MEYSQEKATNNFYFEKNNEIIDELFNLSKTLTEMNLTIIKELEEIKANPVNYWYSNRPSRRS</sequence>
<keyword evidence="2" id="KW-1185">Reference proteome</keyword>
<dbReference type="Proteomes" id="UP000680038">
    <property type="component" value="Unassembled WGS sequence"/>
</dbReference>
<name>A0A916JDS0_9BACT</name>
<proteinExistence type="predicted"/>
<gene>
    <name evidence="1" type="ORF">DYBT9275_02258</name>
</gene>
<evidence type="ECO:0000313" key="2">
    <source>
        <dbReference type="Proteomes" id="UP000680038"/>
    </source>
</evidence>
<reference evidence="1" key="1">
    <citation type="submission" date="2021-04" db="EMBL/GenBank/DDBJ databases">
        <authorList>
            <person name="Rodrigo-Torres L."/>
            <person name="Arahal R. D."/>
            <person name="Lucena T."/>
        </authorList>
    </citation>
    <scope>NUCLEOTIDE SEQUENCE</scope>
    <source>
        <strain evidence="1">CECT 9275</strain>
    </source>
</reference>
<evidence type="ECO:0000313" key="1">
    <source>
        <dbReference type="EMBL" id="CAG4999587.1"/>
    </source>
</evidence>
<accession>A0A916JDS0</accession>
<dbReference type="RefSeq" id="WP_215238908.1">
    <property type="nucleotide sequence ID" value="NZ_CAJRAF010000002.1"/>
</dbReference>